<gene>
    <name evidence="5" type="primary">Contig17149.g18277</name>
    <name evidence="5" type="ORF">STYLEM_19754</name>
</gene>
<dbReference type="OMA" id="VWQSGGL"/>
<dbReference type="PANTHER" id="PTHR12689">
    <property type="entry name" value="A1 CISTRON SPLICING FACTOR AAR2-RELATED"/>
    <property type="match status" value="1"/>
</dbReference>
<dbReference type="InterPro" id="IPR038514">
    <property type="entry name" value="AAR2_C_sf"/>
</dbReference>
<feature type="domain" description="AAR2 C-terminal" evidence="3">
    <location>
        <begin position="204"/>
        <end position="356"/>
    </location>
</feature>
<dbReference type="EMBL" id="CCKQ01018632">
    <property type="protein sequence ID" value="CDW90609.1"/>
    <property type="molecule type" value="Genomic_DNA"/>
</dbReference>
<dbReference type="OrthoDB" id="288096at2759"/>
<dbReference type="GO" id="GO:0000244">
    <property type="term" value="P:spliceosomal tri-snRNP complex assembly"/>
    <property type="evidence" value="ECO:0007669"/>
    <property type="project" value="TreeGrafter"/>
</dbReference>
<accession>A0A078B875</accession>
<feature type="domain" description="AAR2 N-terminal" evidence="4">
    <location>
        <begin position="2"/>
        <end position="122"/>
    </location>
</feature>
<feature type="compositionally biased region" description="Basic and acidic residues" evidence="2">
    <location>
        <begin position="145"/>
        <end position="157"/>
    </location>
</feature>
<evidence type="ECO:0000256" key="2">
    <source>
        <dbReference type="SAM" id="MobiDB-lite"/>
    </source>
</evidence>
<dbReference type="PANTHER" id="PTHR12689:SF4">
    <property type="entry name" value="PROTEIN AAR2 HOMOLOG"/>
    <property type="match status" value="1"/>
</dbReference>
<dbReference type="Pfam" id="PF20981">
    <property type="entry name" value="AAR2_1st"/>
    <property type="match status" value="1"/>
</dbReference>
<evidence type="ECO:0000256" key="1">
    <source>
        <dbReference type="ARBA" id="ARBA00006281"/>
    </source>
</evidence>
<dbReference type="CDD" id="cd13778">
    <property type="entry name" value="Aar2_C"/>
    <property type="match status" value="1"/>
</dbReference>
<dbReference type="AlphaFoldDB" id="A0A078B875"/>
<organism evidence="5 6">
    <name type="scientific">Stylonychia lemnae</name>
    <name type="common">Ciliate</name>
    <dbReference type="NCBI Taxonomy" id="5949"/>
    <lineage>
        <taxon>Eukaryota</taxon>
        <taxon>Sar</taxon>
        <taxon>Alveolata</taxon>
        <taxon>Ciliophora</taxon>
        <taxon>Intramacronucleata</taxon>
        <taxon>Spirotrichea</taxon>
        <taxon>Stichotrichia</taxon>
        <taxon>Sporadotrichida</taxon>
        <taxon>Oxytrichidae</taxon>
        <taxon>Stylonychinae</taxon>
        <taxon>Stylonychia</taxon>
    </lineage>
</organism>
<evidence type="ECO:0000259" key="3">
    <source>
        <dbReference type="Pfam" id="PF05282"/>
    </source>
</evidence>
<sequence>MQFGIDNQYWQIGPNFKGVKVIPPGAHYVYYSLKDEEFSARMGFFIYINHRQPDNQDVVIRKWNEKNQEFQLLDEQQEEISYQEGVRNMDFDKYLGVYPIDNYQQWQGLSNFIDQNTIKRIESLSNGMILSEEQERQFRIEEEIQQQQEKEENKDNEQNANADYDDIEETIEKLEKQVKDEEKKQQKAKKREYKYKDAYSSLYYSDIPKRKIITHLQGEALTQANFDKSIILQEVLEKSFQNQENSLLGEFQFAFVTFLLGENLESYDQWKKIVNLLCNCEIAVRDKFDLFYKFIPVFYEQLKQLPKDFFQAELSKVNFLNDSLKNFIEICSDQSMPKKLRQRIDKLSQMLSIEYGFLPILSLEQRLIQQAQISNQQKKFDDMDDDDLPIVVDESEGFISF</sequence>
<dbReference type="Proteomes" id="UP000039865">
    <property type="component" value="Unassembled WGS sequence"/>
</dbReference>
<dbReference type="InParanoid" id="A0A078B875"/>
<evidence type="ECO:0000259" key="4">
    <source>
        <dbReference type="Pfam" id="PF20981"/>
    </source>
</evidence>
<protein>
    <recommendedName>
        <fullName evidence="7">AAR2 protein</fullName>
    </recommendedName>
</protein>
<name>A0A078B875_STYLE</name>
<reference evidence="5 6" key="1">
    <citation type="submission" date="2014-06" db="EMBL/GenBank/DDBJ databases">
        <authorList>
            <person name="Swart Estienne"/>
        </authorList>
    </citation>
    <scope>NUCLEOTIDE SEQUENCE [LARGE SCALE GENOMIC DNA]</scope>
    <source>
        <strain evidence="5 6">130c</strain>
    </source>
</reference>
<dbReference type="InterPro" id="IPR007946">
    <property type="entry name" value="AAR2"/>
</dbReference>
<dbReference type="CDD" id="cd13777">
    <property type="entry name" value="Aar2_N"/>
    <property type="match status" value="1"/>
</dbReference>
<keyword evidence="6" id="KW-1185">Reference proteome</keyword>
<evidence type="ECO:0000313" key="6">
    <source>
        <dbReference type="Proteomes" id="UP000039865"/>
    </source>
</evidence>
<dbReference type="InterPro" id="IPR038516">
    <property type="entry name" value="AAR2_N_sf"/>
</dbReference>
<comment type="similarity">
    <text evidence="1">Belongs to the AAR2 family.</text>
</comment>
<proteinExistence type="inferred from homology"/>
<dbReference type="Pfam" id="PF05282">
    <property type="entry name" value="AAR2"/>
    <property type="match status" value="1"/>
</dbReference>
<feature type="region of interest" description="Disordered" evidence="2">
    <location>
        <begin position="145"/>
        <end position="165"/>
    </location>
</feature>
<evidence type="ECO:0008006" key="7">
    <source>
        <dbReference type="Google" id="ProtNLM"/>
    </source>
</evidence>
<dbReference type="InterPro" id="IPR033647">
    <property type="entry name" value="Aar2_N"/>
</dbReference>
<dbReference type="Gene3D" id="1.25.40.550">
    <property type="entry name" value="Aar2, C-terminal domain-like"/>
    <property type="match status" value="1"/>
</dbReference>
<dbReference type="InterPro" id="IPR033648">
    <property type="entry name" value="AAR2_C"/>
</dbReference>
<evidence type="ECO:0000313" key="5">
    <source>
        <dbReference type="EMBL" id="CDW90609.1"/>
    </source>
</evidence>
<dbReference type="Gene3D" id="2.60.34.20">
    <property type="match status" value="1"/>
</dbReference>